<dbReference type="Pfam" id="PF00440">
    <property type="entry name" value="TetR_N"/>
    <property type="match status" value="1"/>
</dbReference>
<sequence>MAPTQQSRGKDTLVQAAERLVAERGLHGVRASEVVKAAGHRNNSAITYHFGTWENLLIAVWESHTVRVNADRSALIAAARAHDGFDLPTMVRAYVEPLVADLDRHRPSYWARFSEQWLATIRLDFFRLDEQAAADQPHVESVMVVHELFTEIAATLDHLPPEARTRRVALMSRFVIAALAAWEREGNEAQPLDDLARELVSTAVALLRAPGAF</sequence>
<evidence type="ECO:0000313" key="4">
    <source>
        <dbReference type="Proteomes" id="UP001501183"/>
    </source>
</evidence>
<accession>A0ABP8NY33</accession>
<evidence type="ECO:0000313" key="3">
    <source>
        <dbReference type="EMBL" id="GAA4473843.1"/>
    </source>
</evidence>
<proteinExistence type="predicted"/>
<gene>
    <name evidence="3" type="ORF">GCM10023094_08330</name>
</gene>
<dbReference type="SUPFAM" id="SSF46689">
    <property type="entry name" value="Homeodomain-like"/>
    <property type="match status" value="1"/>
</dbReference>
<name>A0ABP8NY33_9NOCA</name>
<protein>
    <submittedName>
        <fullName evidence="3">TetR/AcrR family transcriptional regulator</fullName>
    </submittedName>
</protein>
<dbReference type="Proteomes" id="UP001501183">
    <property type="component" value="Unassembled WGS sequence"/>
</dbReference>
<keyword evidence="1" id="KW-0238">DNA-binding</keyword>
<keyword evidence="4" id="KW-1185">Reference proteome</keyword>
<dbReference type="EMBL" id="BAABFB010000021">
    <property type="protein sequence ID" value="GAA4473843.1"/>
    <property type="molecule type" value="Genomic_DNA"/>
</dbReference>
<comment type="caution">
    <text evidence="3">The sequence shown here is derived from an EMBL/GenBank/DDBJ whole genome shotgun (WGS) entry which is preliminary data.</text>
</comment>
<dbReference type="InterPro" id="IPR001647">
    <property type="entry name" value="HTH_TetR"/>
</dbReference>
<evidence type="ECO:0000259" key="2">
    <source>
        <dbReference type="Pfam" id="PF00440"/>
    </source>
</evidence>
<feature type="domain" description="HTH tetR-type" evidence="2">
    <location>
        <begin position="14"/>
        <end position="60"/>
    </location>
</feature>
<evidence type="ECO:0000256" key="1">
    <source>
        <dbReference type="ARBA" id="ARBA00023125"/>
    </source>
</evidence>
<dbReference type="Gene3D" id="1.10.357.10">
    <property type="entry name" value="Tetracycline Repressor, domain 2"/>
    <property type="match status" value="1"/>
</dbReference>
<reference evidence="4" key="1">
    <citation type="journal article" date="2019" name="Int. J. Syst. Evol. Microbiol.">
        <title>The Global Catalogue of Microorganisms (GCM) 10K type strain sequencing project: providing services to taxonomists for standard genome sequencing and annotation.</title>
        <authorList>
            <consortium name="The Broad Institute Genomics Platform"/>
            <consortium name="The Broad Institute Genome Sequencing Center for Infectious Disease"/>
            <person name="Wu L."/>
            <person name="Ma J."/>
        </authorList>
    </citation>
    <scope>NUCLEOTIDE SEQUENCE [LARGE SCALE GENOMIC DNA]</scope>
    <source>
        <strain evidence="4">JCM 32206</strain>
    </source>
</reference>
<organism evidence="3 4">
    <name type="scientific">Rhodococcus olei</name>
    <dbReference type="NCBI Taxonomy" id="2161675"/>
    <lineage>
        <taxon>Bacteria</taxon>
        <taxon>Bacillati</taxon>
        <taxon>Actinomycetota</taxon>
        <taxon>Actinomycetes</taxon>
        <taxon>Mycobacteriales</taxon>
        <taxon>Nocardiaceae</taxon>
        <taxon>Rhodococcus</taxon>
    </lineage>
</organism>
<dbReference type="InterPro" id="IPR009057">
    <property type="entry name" value="Homeodomain-like_sf"/>
</dbReference>